<comment type="caution">
    <text evidence="1">The sequence shown here is derived from an EMBL/GenBank/DDBJ whole genome shotgun (WGS) entry which is preliminary data.</text>
</comment>
<dbReference type="Proteomes" id="UP000011135">
    <property type="component" value="Unassembled WGS sequence"/>
</dbReference>
<accession>L8JJN5</accession>
<dbReference type="EMBL" id="AMZN01000083">
    <property type="protein sequence ID" value="ELR69121.1"/>
    <property type="molecule type" value="Genomic_DNA"/>
</dbReference>
<dbReference type="AlphaFoldDB" id="L8JJN5"/>
<keyword evidence="2" id="KW-1185">Reference proteome</keyword>
<organism evidence="1 2">
    <name type="scientific">Fulvivirga imtechensis AK7</name>
    <dbReference type="NCBI Taxonomy" id="1237149"/>
    <lineage>
        <taxon>Bacteria</taxon>
        <taxon>Pseudomonadati</taxon>
        <taxon>Bacteroidota</taxon>
        <taxon>Cytophagia</taxon>
        <taxon>Cytophagales</taxon>
        <taxon>Fulvivirgaceae</taxon>
        <taxon>Fulvivirga</taxon>
    </lineage>
</organism>
<protein>
    <submittedName>
        <fullName evidence="1">Uncharacterized protein</fullName>
    </submittedName>
</protein>
<proteinExistence type="predicted"/>
<name>L8JJN5_9BACT</name>
<evidence type="ECO:0000313" key="1">
    <source>
        <dbReference type="EMBL" id="ELR69121.1"/>
    </source>
</evidence>
<evidence type="ECO:0000313" key="2">
    <source>
        <dbReference type="Proteomes" id="UP000011135"/>
    </source>
</evidence>
<sequence length="52" mass="6037">MLDNRKKKRPILRTSDFRISPNIGRSQTIASVIQDRDLKKQKRGLSAPFLNK</sequence>
<reference evidence="1 2" key="1">
    <citation type="submission" date="2012-12" db="EMBL/GenBank/DDBJ databases">
        <title>Genome assembly of Fulvivirga imtechensis AK7.</title>
        <authorList>
            <person name="Nupur N."/>
            <person name="Khatri I."/>
            <person name="Kumar R."/>
            <person name="Subramanian S."/>
            <person name="Pinnaka A."/>
        </authorList>
    </citation>
    <scope>NUCLEOTIDE SEQUENCE [LARGE SCALE GENOMIC DNA]</scope>
    <source>
        <strain evidence="1 2">AK7</strain>
    </source>
</reference>
<gene>
    <name evidence="1" type="ORF">C900_05401</name>
</gene>